<gene>
    <name evidence="1" type="ORF">ANCDUO_03905</name>
</gene>
<dbReference type="Proteomes" id="UP000054047">
    <property type="component" value="Unassembled WGS sequence"/>
</dbReference>
<organism evidence="1 2">
    <name type="scientific">Ancylostoma duodenale</name>
    <dbReference type="NCBI Taxonomy" id="51022"/>
    <lineage>
        <taxon>Eukaryota</taxon>
        <taxon>Metazoa</taxon>
        <taxon>Ecdysozoa</taxon>
        <taxon>Nematoda</taxon>
        <taxon>Chromadorea</taxon>
        <taxon>Rhabditida</taxon>
        <taxon>Rhabditina</taxon>
        <taxon>Rhabditomorpha</taxon>
        <taxon>Strongyloidea</taxon>
        <taxon>Ancylostomatidae</taxon>
        <taxon>Ancylostomatinae</taxon>
        <taxon>Ancylostoma</taxon>
    </lineage>
</organism>
<sequence>MDRPADSFVAARVQPRTSEDITNLLSLNPVRPNTAYPSKKTTIVKYNDWQFETEMAGMQHVVLRAEHNDRTIGHVTPSARAGEPGML</sequence>
<evidence type="ECO:0000313" key="2">
    <source>
        <dbReference type="Proteomes" id="UP000054047"/>
    </source>
</evidence>
<proteinExistence type="predicted"/>
<dbReference type="EMBL" id="KN727402">
    <property type="protein sequence ID" value="KIH65769.1"/>
    <property type="molecule type" value="Genomic_DNA"/>
</dbReference>
<accession>A0A0C2H2J4</accession>
<dbReference type="OrthoDB" id="5853123at2759"/>
<evidence type="ECO:0000313" key="1">
    <source>
        <dbReference type="EMBL" id="KIH65769.1"/>
    </source>
</evidence>
<name>A0A0C2H2J4_9BILA</name>
<dbReference type="AlphaFoldDB" id="A0A0C2H2J4"/>
<keyword evidence="2" id="KW-1185">Reference proteome</keyword>
<reference evidence="1 2" key="1">
    <citation type="submission" date="2013-12" db="EMBL/GenBank/DDBJ databases">
        <title>Draft genome of the parsitic nematode Ancylostoma duodenale.</title>
        <authorList>
            <person name="Mitreva M."/>
        </authorList>
    </citation>
    <scope>NUCLEOTIDE SEQUENCE [LARGE SCALE GENOMIC DNA]</scope>
    <source>
        <strain evidence="1 2">Zhejiang</strain>
    </source>
</reference>
<protein>
    <submittedName>
        <fullName evidence="1">Uncharacterized protein</fullName>
    </submittedName>
</protein>